<dbReference type="RefSeq" id="WP_150745242.1">
    <property type="nucleotide sequence ID" value="NZ_CABVHE010000013.1"/>
</dbReference>
<gene>
    <name evidence="1" type="ORF">PS862_03601</name>
</gene>
<dbReference type="EMBL" id="CABVII010000016">
    <property type="protein sequence ID" value="VVP16000.1"/>
    <property type="molecule type" value="Genomic_DNA"/>
</dbReference>
<evidence type="ECO:0000313" key="1">
    <source>
        <dbReference type="EMBL" id="VVP16000.1"/>
    </source>
</evidence>
<protein>
    <recommendedName>
        <fullName evidence="3">Poly A polymerase head domain-containing protein</fullName>
    </recommendedName>
</protein>
<accession>A0A5E6S4S6</accession>
<dbReference type="OrthoDB" id="5510318at2"/>
<dbReference type="InterPro" id="IPR043519">
    <property type="entry name" value="NT_sf"/>
</dbReference>
<name>A0A5E6S4S6_PSEFL</name>
<reference evidence="1 2" key="1">
    <citation type="submission" date="2019-09" db="EMBL/GenBank/DDBJ databases">
        <authorList>
            <person name="Chandra G."/>
            <person name="Truman W A."/>
        </authorList>
    </citation>
    <scope>NUCLEOTIDE SEQUENCE [LARGE SCALE GENOMIC DNA]</scope>
    <source>
        <strain evidence="1">PS862</strain>
    </source>
</reference>
<evidence type="ECO:0008006" key="3">
    <source>
        <dbReference type="Google" id="ProtNLM"/>
    </source>
</evidence>
<organism evidence="1 2">
    <name type="scientific">Pseudomonas fluorescens</name>
    <dbReference type="NCBI Taxonomy" id="294"/>
    <lineage>
        <taxon>Bacteria</taxon>
        <taxon>Pseudomonadati</taxon>
        <taxon>Pseudomonadota</taxon>
        <taxon>Gammaproteobacteria</taxon>
        <taxon>Pseudomonadales</taxon>
        <taxon>Pseudomonadaceae</taxon>
        <taxon>Pseudomonas</taxon>
    </lineage>
</organism>
<dbReference type="AlphaFoldDB" id="A0A5E6S4S6"/>
<sequence length="231" mass="26459">MHSIQKKLKRYITRGGEHCSPLQVILHDVQRELPETVIFGGMVRDFGLSDARHFTSDIDLVTTAPACDIYKLIKNHQPIKNKFGGFRFSVSNRLFDIWSLQDTWAIREGHVEGCSIESLLETTFFNLDAAFFKISDYRICASDSYELNLSKRLLDINLKKNPSPRQMAIRAVRMAMIKDLFIAPGLAEFVLSELFGRGISPALDSYVKNLYMHSLKESDGCFRYDPQLSIW</sequence>
<dbReference type="Gene3D" id="3.30.460.10">
    <property type="entry name" value="Beta Polymerase, domain 2"/>
    <property type="match status" value="1"/>
</dbReference>
<dbReference type="SUPFAM" id="SSF81301">
    <property type="entry name" value="Nucleotidyltransferase"/>
    <property type="match status" value="1"/>
</dbReference>
<dbReference type="Proteomes" id="UP000385207">
    <property type="component" value="Unassembled WGS sequence"/>
</dbReference>
<proteinExistence type="predicted"/>
<evidence type="ECO:0000313" key="2">
    <source>
        <dbReference type="Proteomes" id="UP000385207"/>
    </source>
</evidence>